<dbReference type="eggNOG" id="COG4823">
    <property type="taxonomic scope" value="Bacteria"/>
</dbReference>
<comment type="caution">
    <text evidence="1">The sequence shown here is derived from an EMBL/GenBank/DDBJ whole genome shotgun (WGS) entry which is preliminary data.</text>
</comment>
<dbReference type="InterPro" id="IPR011664">
    <property type="entry name" value="Abi_system_AbiD/AbiF-like"/>
</dbReference>
<evidence type="ECO:0008006" key="2">
    <source>
        <dbReference type="Google" id="ProtNLM"/>
    </source>
</evidence>
<organism evidence="1">
    <name type="scientific">Phascolarctobacterium faecium</name>
    <dbReference type="NCBI Taxonomy" id="33025"/>
    <lineage>
        <taxon>Bacteria</taxon>
        <taxon>Bacillati</taxon>
        <taxon>Bacillota</taxon>
        <taxon>Negativicutes</taxon>
        <taxon>Acidaminococcales</taxon>
        <taxon>Acidaminococcaceae</taxon>
        <taxon>Phascolarctobacterium</taxon>
    </lineage>
</organism>
<dbReference type="RefSeq" id="WP_021718859.1">
    <property type="nucleotide sequence ID" value="NZ_FR885246.1"/>
</dbReference>
<dbReference type="STRING" id="1262914.BN533_01959"/>
<evidence type="ECO:0000313" key="1">
    <source>
        <dbReference type="EMBL" id="CDB46946.1"/>
    </source>
</evidence>
<dbReference type="EMBL" id="CBDS010000102">
    <property type="protein sequence ID" value="CDB46946.1"/>
    <property type="molecule type" value="Genomic_DNA"/>
</dbReference>
<gene>
    <name evidence="1" type="ORF">BN533_01959</name>
</gene>
<reference evidence="1" key="1">
    <citation type="submission" date="2012-11" db="EMBL/GenBank/DDBJ databases">
        <title>Dependencies among metagenomic species, viruses, plasmids and units of genetic variation.</title>
        <authorList>
            <person name="Nielsen H.B."/>
            <person name="Almeida M."/>
            <person name="Juncker A.S."/>
            <person name="Rasmussen S."/>
            <person name="Li J."/>
            <person name="Sunagawa S."/>
            <person name="Plichta D."/>
            <person name="Gautier L."/>
            <person name="Le Chatelier E."/>
            <person name="Peletier E."/>
            <person name="Bonde I."/>
            <person name="Nielsen T."/>
            <person name="Manichanh C."/>
            <person name="Arumugam M."/>
            <person name="Batto J."/>
            <person name="Santos M.B.Q.D."/>
            <person name="Blom N."/>
            <person name="Borruel N."/>
            <person name="Burgdorf K.S."/>
            <person name="Boumezbeur F."/>
            <person name="Casellas F."/>
            <person name="Dore J."/>
            <person name="Guarner F."/>
            <person name="Hansen T."/>
            <person name="Hildebrand F."/>
            <person name="Kaas R.S."/>
            <person name="Kennedy S."/>
            <person name="Kristiansen K."/>
            <person name="Kultima J.R."/>
            <person name="Leonard P."/>
            <person name="Levenez F."/>
            <person name="Lund O."/>
            <person name="Moumen B."/>
            <person name="Le Paslier D."/>
            <person name="Pons N."/>
            <person name="Pedersen O."/>
            <person name="Prifti E."/>
            <person name="Qin J."/>
            <person name="Raes J."/>
            <person name="Tap J."/>
            <person name="Tims S."/>
            <person name="Ussery D.W."/>
            <person name="Yamada T."/>
            <person name="MetaHit consortium"/>
            <person name="Renault P."/>
            <person name="Sicheritz-Ponten T."/>
            <person name="Bork P."/>
            <person name="Wang J."/>
            <person name="Brunak S."/>
            <person name="Ehrlich S.D."/>
        </authorList>
    </citation>
    <scope>NUCLEOTIDE SEQUENCE [LARGE SCALE GENOMIC DNA]</scope>
</reference>
<sequence>MKDKGIKFNIIDEPAAQHFLEEHNYFFKLSAYRKNYEKYQYGENEGKYLNLEFAYLKDLSTIDMHLRHLLLELSLDIEHAIKLTLIRDIESNQIEDGYNIVSKFIEKNDYQFNSSRSNYCKALVKKYKDIDCPIWAFCEILSFGELTRLYDLYNASYPGRLPIKPLFVYAIRNIRNAVAHNNCLINDLTSKNKYPNNEISNIVSKIPGISENLRRSKLKHYFLHDFVALIYSYSILVKSEGLKKHQYRRIKKLFYTRMRENKQYYASNDTIKSSFKFCHLIIKFFIKCS</sequence>
<dbReference type="HOGENOM" id="CLU_064892_0_0_9"/>
<dbReference type="AlphaFoldDB" id="R6INI2"/>
<name>R6INI2_9FIRM</name>
<proteinExistence type="predicted"/>
<protein>
    <recommendedName>
        <fullName evidence="2">Abi-like protein</fullName>
    </recommendedName>
</protein>
<dbReference type="Pfam" id="PF07751">
    <property type="entry name" value="Abi_2"/>
    <property type="match status" value="1"/>
</dbReference>
<accession>R6INI2</accession>